<dbReference type="Gene3D" id="6.10.140.1730">
    <property type="match status" value="1"/>
</dbReference>
<keyword evidence="3 4" id="KW-0687">Ribonucleoprotein</keyword>
<gene>
    <name evidence="5" type="ORF">H671_3g9617</name>
</gene>
<evidence type="ECO:0000256" key="1">
    <source>
        <dbReference type="ARBA" id="ARBA00010247"/>
    </source>
</evidence>
<evidence type="ECO:0000313" key="6">
    <source>
        <dbReference type="Proteomes" id="UP000030759"/>
    </source>
</evidence>
<comment type="similarity">
    <text evidence="1 4">Belongs to the eukaryotic ribosomal protein eL29 family.</text>
</comment>
<accession>A0A061ID71</accession>
<reference evidence="6" key="1">
    <citation type="journal article" date="2013" name="Nat. Biotechnol.">
        <title>Chinese hamster genome sequenced from sorted chromosomes.</title>
        <authorList>
            <person name="Brinkrolf K."/>
            <person name="Rupp O."/>
            <person name="Laux H."/>
            <person name="Kollin F."/>
            <person name="Ernst W."/>
            <person name="Linke B."/>
            <person name="Kofler R."/>
            <person name="Romand S."/>
            <person name="Hesse F."/>
            <person name="Budach W.E."/>
            <person name="Galosy S."/>
            <person name="Muller D."/>
            <person name="Noll T."/>
            <person name="Wienberg J."/>
            <person name="Jostock T."/>
            <person name="Leonard M."/>
            <person name="Grillari J."/>
            <person name="Tauch A."/>
            <person name="Goesmann A."/>
            <person name="Helk B."/>
            <person name="Mott J.E."/>
            <person name="Puhler A."/>
            <person name="Borth N."/>
        </authorList>
    </citation>
    <scope>NUCLEOTIDE SEQUENCE [LARGE SCALE GENOMIC DNA]</scope>
    <source>
        <strain evidence="6">17A/GY</strain>
    </source>
</reference>
<dbReference type="AlphaFoldDB" id="A0A061ID71"/>
<protein>
    <recommendedName>
        <fullName evidence="4">60S ribosomal protein L29</fullName>
    </recommendedName>
</protein>
<evidence type="ECO:0000256" key="4">
    <source>
        <dbReference type="RuleBase" id="RU364026"/>
    </source>
</evidence>
<evidence type="ECO:0000313" key="5">
    <source>
        <dbReference type="EMBL" id="ERE79428.1"/>
    </source>
</evidence>
<dbReference type="PANTHER" id="PTHR12884">
    <property type="entry name" value="60S RIBOSOMAL PROTEIN L29"/>
    <property type="match status" value="1"/>
</dbReference>
<dbReference type="Pfam" id="PF01779">
    <property type="entry name" value="Ribosomal_L29e"/>
    <property type="match status" value="1"/>
</dbReference>
<evidence type="ECO:0000256" key="3">
    <source>
        <dbReference type="ARBA" id="ARBA00023274"/>
    </source>
</evidence>
<dbReference type="Proteomes" id="UP000030759">
    <property type="component" value="Unassembled WGS sequence"/>
</dbReference>
<organism evidence="5 6">
    <name type="scientific">Cricetulus griseus</name>
    <name type="common">Chinese hamster</name>
    <name type="synonym">Cricetulus barabensis griseus</name>
    <dbReference type="NCBI Taxonomy" id="10029"/>
    <lineage>
        <taxon>Eukaryota</taxon>
        <taxon>Metazoa</taxon>
        <taxon>Chordata</taxon>
        <taxon>Craniata</taxon>
        <taxon>Vertebrata</taxon>
        <taxon>Euteleostomi</taxon>
        <taxon>Mammalia</taxon>
        <taxon>Eutheria</taxon>
        <taxon>Euarchontoglires</taxon>
        <taxon>Glires</taxon>
        <taxon>Rodentia</taxon>
        <taxon>Myomorpha</taxon>
        <taxon>Muroidea</taxon>
        <taxon>Cricetidae</taxon>
        <taxon>Cricetinae</taxon>
        <taxon>Cricetulus</taxon>
    </lineage>
</organism>
<dbReference type="GO" id="GO:0022625">
    <property type="term" value="C:cytosolic large ribosomal subunit"/>
    <property type="evidence" value="ECO:0007669"/>
    <property type="project" value="TreeGrafter"/>
</dbReference>
<proteinExistence type="inferred from homology"/>
<keyword evidence="2 4" id="KW-0689">Ribosomal protein</keyword>
<dbReference type="GO" id="GO:0002181">
    <property type="term" value="P:cytoplasmic translation"/>
    <property type="evidence" value="ECO:0007669"/>
    <property type="project" value="TreeGrafter"/>
</dbReference>
<dbReference type="GO" id="GO:0003735">
    <property type="term" value="F:structural constituent of ribosome"/>
    <property type="evidence" value="ECO:0007669"/>
    <property type="project" value="UniProtKB-UniRule"/>
</dbReference>
<dbReference type="EMBL" id="KE672302">
    <property type="protein sequence ID" value="ERE79428.1"/>
    <property type="molecule type" value="Genomic_DNA"/>
</dbReference>
<dbReference type="InterPro" id="IPR002673">
    <property type="entry name" value="Ribosomal_eL29"/>
</dbReference>
<name>A0A061ID71_CRIGR</name>
<dbReference type="PANTHER" id="PTHR12884:SF0">
    <property type="entry name" value="60S RIBOSOMAL PROTEIN L29"/>
    <property type="match status" value="1"/>
</dbReference>
<evidence type="ECO:0000256" key="2">
    <source>
        <dbReference type="ARBA" id="ARBA00022980"/>
    </source>
</evidence>
<sequence>MVVGDLIYDLFECARVLFRFFWLLESIDNSDANLIVPHIMAHQLEEKRRASKRDVERLNIWRLWNHVIPFRHGQVQKPHQHKQFRKWQRNGLKKHRSQRYKLLKGVDPKFLRNMCCPKKHTKKDLKKMQANNAKAMSSCAEAIKDLVKPKVVKPKTPKCPSCKLTSLTFIALPKLGKRIRGYMVKGRWLFQLKSKV</sequence>